<sequence>MMGLMVVRLMVMVRCGPSAMRRLTAKNPLGTKAAYVPEAGLGASHATACINRLDGPRLSTSTTACASGVMSGSGHGSNTGYGALLGTDTVAGHWNLWGPR</sequence>
<accession>A0A8J4G370</accession>
<evidence type="ECO:0000313" key="1">
    <source>
        <dbReference type="EMBL" id="GIL97163.1"/>
    </source>
</evidence>
<dbReference type="Proteomes" id="UP000722791">
    <property type="component" value="Unassembled WGS sequence"/>
</dbReference>
<evidence type="ECO:0000313" key="2">
    <source>
        <dbReference type="Proteomes" id="UP000722791"/>
    </source>
</evidence>
<comment type="caution">
    <text evidence="1">The sequence shown here is derived from an EMBL/GenBank/DDBJ whole genome shotgun (WGS) entry which is preliminary data.</text>
</comment>
<organism evidence="1 2">
    <name type="scientific">Volvox reticuliferus</name>
    <dbReference type="NCBI Taxonomy" id="1737510"/>
    <lineage>
        <taxon>Eukaryota</taxon>
        <taxon>Viridiplantae</taxon>
        <taxon>Chlorophyta</taxon>
        <taxon>core chlorophytes</taxon>
        <taxon>Chlorophyceae</taxon>
        <taxon>CS clade</taxon>
        <taxon>Chlamydomonadales</taxon>
        <taxon>Volvocaceae</taxon>
        <taxon>Volvox</taxon>
    </lineage>
</organism>
<dbReference type="AlphaFoldDB" id="A0A8J4G370"/>
<dbReference type="EMBL" id="BNCQ01000004">
    <property type="protein sequence ID" value="GIL97163.1"/>
    <property type="molecule type" value="Genomic_DNA"/>
</dbReference>
<protein>
    <submittedName>
        <fullName evidence="1">Uncharacterized protein</fullName>
    </submittedName>
</protein>
<reference evidence="1" key="1">
    <citation type="journal article" date="2021" name="Proc. Natl. Acad. Sci. U.S.A.">
        <title>Three genomes in the algal genus Volvox reveal the fate of a haploid sex-determining region after a transition to homothallism.</title>
        <authorList>
            <person name="Yamamoto K."/>
            <person name="Hamaji T."/>
            <person name="Kawai-Toyooka H."/>
            <person name="Matsuzaki R."/>
            <person name="Takahashi F."/>
            <person name="Nishimura Y."/>
            <person name="Kawachi M."/>
            <person name="Noguchi H."/>
            <person name="Minakuchi Y."/>
            <person name="Umen J.G."/>
            <person name="Toyoda A."/>
            <person name="Nozaki H."/>
        </authorList>
    </citation>
    <scope>NUCLEOTIDE SEQUENCE</scope>
    <source>
        <strain evidence="1">NIES-3785</strain>
    </source>
</reference>
<proteinExistence type="predicted"/>
<name>A0A8J4G370_9CHLO</name>
<gene>
    <name evidence="1" type="ORF">Vretimale_2899</name>
</gene>